<evidence type="ECO:0000313" key="1">
    <source>
        <dbReference type="EMBL" id="DAD72608.1"/>
    </source>
</evidence>
<proteinExistence type="predicted"/>
<protein>
    <submittedName>
        <fullName evidence="1">Uncharacterized protein</fullName>
    </submittedName>
</protein>
<sequence>MRFSVVAKKSGISKDKKEWYCLVIFDSLCTALSTCFVKKSVFDLYDVNDDVSDDVEFSYNSKTSSYFLRIPE</sequence>
<reference evidence="1" key="1">
    <citation type="journal article" date="2021" name="Proc. Natl. Acad. Sci. U.S.A.">
        <title>A Catalog of Tens of Thousands of Viruses from Human Metagenomes Reveals Hidden Associations with Chronic Diseases.</title>
        <authorList>
            <person name="Tisza M.J."/>
            <person name="Buck C.B."/>
        </authorList>
    </citation>
    <scope>NUCLEOTIDE SEQUENCE</scope>
    <source>
        <strain evidence="1">CtD5y3</strain>
    </source>
</reference>
<organism evidence="1">
    <name type="scientific">Inoviridae sp. ctD5y3</name>
    <dbReference type="NCBI Taxonomy" id="2827624"/>
    <lineage>
        <taxon>Viruses</taxon>
        <taxon>Monodnaviria</taxon>
        <taxon>Loebvirae</taxon>
        <taxon>Hofneiviricota</taxon>
        <taxon>Faserviricetes</taxon>
        <taxon>Tubulavirales</taxon>
        <taxon>Inoviridae</taxon>
    </lineage>
</organism>
<dbReference type="EMBL" id="BK015903">
    <property type="protein sequence ID" value="DAD72608.1"/>
    <property type="molecule type" value="Genomic_DNA"/>
</dbReference>
<accession>A0A8S5LRW0</accession>
<name>A0A8S5LRW0_9VIRU</name>